<dbReference type="AlphaFoldDB" id="A0A5K7Z4N8"/>
<evidence type="ECO:0000256" key="1">
    <source>
        <dbReference type="ARBA" id="ARBA00022448"/>
    </source>
</evidence>
<feature type="domain" description="ABC transporter" evidence="4">
    <location>
        <begin position="4"/>
        <end position="245"/>
    </location>
</feature>
<keyword evidence="2" id="KW-0547">Nucleotide-binding</keyword>
<dbReference type="Pfam" id="PF00005">
    <property type="entry name" value="ABC_tran"/>
    <property type="match status" value="1"/>
</dbReference>
<organism evidence="5 6">
    <name type="scientific">Desulfosarcina widdelii</name>
    <dbReference type="NCBI Taxonomy" id="947919"/>
    <lineage>
        <taxon>Bacteria</taxon>
        <taxon>Pseudomonadati</taxon>
        <taxon>Thermodesulfobacteriota</taxon>
        <taxon>Desulfobacteria</taxon>
        <taxon>Desulfobacterales</taxon>
        <taxon>Desulfosarcinaceae</taxon>
        <taxon>Desulfosarcina</taxon>
    </lineage>
</organism>
<dbReference type="PROSITE" id="PS50893">
    <property type="entry name" value="ABC_TRANSPORTER_2"/>
    <property type="match status" value="1"/>
</dbReference>
<dbReference type="InterPro" id="IPR032823">
    <property type="entry name" value="BCA_ABC_TP_C"/>
</dbReference>
<dbReference type="KEGG" id="dwd:DSCW_43990"/>
<evidence type="ECO:0000256" key="2">
    <source>
        <dbReference type="ARBA" id="ARBA00022741"/>
    </source>
</evidence>
<sequence length="248" mass="27427">MAILQAKDVKKHFGGLKVLTGVTFSVGEMEKLAIIGPNGAGKTTLFNIVSGKFPATSGKVEFCSRDVSGDSSYRRSRLGMARSFQITNIFQKLSVIDNVLAGVRSRAGLRHHLLKCPHKDRKLIERSEAILDRVGLLDYRDTPAQDLAYGQQRALELGVTLSMDPRLILLDEPTAGMSRQETNDAIEMIQRVTRDIACVIIEHDMNVIFSLADRIAVLHYGTILACDAPDVIRSDQRVKDAYLGEETQ</sequence>
<evidence type="ECO:0000313" key="6">
    <source>
        <dbReference type="Proteomes" id="UP000427769"/>
    </source>
</evidence>
<dbReference type="InterPro" id="IPR017871">
    <property type="entry name" value="ABC_transporter-like_CS"/>
</dbReference>
<dbReference type="PANTHER" id="PTHR45772:SF3">
    <property type="entry name" value="ABC TRANSPORTER ATP-BINDING PROTEIN"/>
    <property type="match status" value="1"/>
</dbReference>
<dbReference type="Pfam" id="PF12399">
    <property type="entry name" value="BCA_ABC_TP_C"/>
    <property type="match status" value="1"/>
</dbReference>
<keyword evidence="1" id="KW-0813">Transport</keyword>
<dbReference type="PROSITE" id="PS00211">
    <property type="entry name" value="ABC_TRANSPORTER_1"/>
    <property type="match status" value="1"/>
</dbReference>
<proteinExistence type="predicted"/>
<protein>
    <submittedName>
        <fullName evidence="5">ABC transporter ATP-binding protein</fullName>
    </submittedName>
</protein>
<evidence type="ECO:0000313" key="5">
    <source>
        <dbReference type="EMBL" id="BBO76982.1"/>
    </source>
</evidence>
<keyword evidence="6" id="KW-1185">Reference proteome</keyword>
<dbReference type="EMBL" id="AP021875">
    <property type="protein sequence ID" value="BBO76982.1"/>
    <property type="molecule type" value="Genomic_DNA"/>
</dbReference>
<gene>
    <name evidence="5" type="ORF">DSCW_43990</name>
</gene>
<dbReference type="OrthoDB" id="5405085at2"/>
<dbReference type="RefSeq" id="WP_155305775.1">
    <property type="nucleotide sequence ID" value="NZ_AP021875.1"/>
</dbReference>
<accession>A0A5K7Z4N8</accession>
<dbReference type="SUPFAM" id="SSF52540">
    <property type="entry name" value="P-loop containing nucleoside triphosphate hydrolases"/>
    <property type="match status" value="1"/>
</dbReference>
<dbReference type="GO" id="GO:0016887">
    <property type="term" value="F:ATP hydrolysis activity"/>
    <property type="evidence" value="ECO:0007669"/>
    <property type="project" value="InterPro"/>
</dbReference>
<dbReference type="Gene3D" id="3.40.50.300">
    <property type="entry name" value="P-loop containing nucleotide triphosphate hydrolases"/>
    <property type="match status" value="1"/>
</dbReference>
<evidence type="ECO:0000259" key="4">
    <source>
        <dbReference type="PROSITE" id="PS50893"/>
    </source>
</evidence>
<reference evidence="5 6" key="1">
    <citation type="submission" date="2019-11" db="EMBL/GenBank/DDBJ databases">
        <title>Comparative genomics of hydrocarbon-degrading Desulfosarcina strains.</title>
        <authorList>
            <person name="Watanabe M."/>
            <person name="Kojima H."/>
            <person name="Fukui M."/>
        </authorList>
    </citation>
    <scope>NUCLEOTIDE SEQUENCE [LARGE SCALE GENOMIC DNA]</scope>
    <source>
        <strain evidence="5 6">PP31</strain>
    </source>
</reference>
<dbReference type="GO" id="GO:0005886">
    <property type="term" value="C:plasma membrane"/>
    <property type="evidence" value="ECO:0007669"/>
    <property type="project" value="TreeGrafter"/>
</dbReference>
<dbReference type="PANTHER" id="PTHR45772">
    <property type="entry name" value="CONSERVED COMPONENT OF ABC TRANSPORTER FOR NATURAL AMINO ACIDS-RELATED"/>
    <property type="match status" value="1"/>
</dbReference>
<dbReference type="SMART" id="SM00382">
    <property type="entry name" value="AAA"/>
    <property type="match status" value="1"/>
</dbReference>
<dbReference type="GO" id="GO:0005524">
    <property type="term" value="F:ATP binding"/>
    <property type="evidence" value="ECO:0007669"/>
    <property type="project" value="UniProtKB-KW"/>
</dbReference>
<dbReference type="InterPro" id="IPR051120">
    <property type="entry name" value="ABC_AA/LPS_Transport"/>
</dbReference>
<name>A0A5K7Z4N8_9BACT</name>
<dbReference type="Proteomes" id="UP000427769">
    <property type="component" value="Chromosome"/>
</dbReference>
<dbReference type="InterPro" id="IPR027417">
    <property type="entry name" value="P-loop_NTPase"/>
</dbReference>
<dbReference type="InterPro" id="IPR003593">
    <property type="entry name" value="AAA+_ATPase"/>
</dbReference>
<keyword evidence="3 5" id="KW-0067">ATP-binding</keyword>
<evidence type="ECO:0000256" key="3">
    <source>
        <dbReference type="ARBA" id="ARBA00022840"/>
    </source>
</evidence>
<dbReference type="CDD" id="cd03219">
    <property type="entry name" value="ABC_Mj1267_LivG_branched"/>
    <property type="match status" value="1"/>
</dbReference>
<dbReference type="InterPro" id="IPR003439">
    <property type="entry name" value="ABC_transporter-like_ATP-bd"/>
</dbReference>